<feature type="transmembrane region" description="Helical" evidence="9">
    <location>
        <begin position="56"/>
        <end position="74"/>
    </location>
</feature>
<evidence type="ECO:0000256" key="2">
    <source>
        <dbReference type="ARBA" id="ARBA00022448"/>
    </source>
</evidence>
<keyword evidence="4" id="KW-0997">Cell inner membrane</keyword>
<organism evidence="10 11">
    <name type="scientific">Luteibacter sahnii</name>
    <dbReference type="NCBI Taxonomy" id="3021977"/>
    <lineage>
        <taxon>Bacteria</taxon>
        <taxon>Pseudomonadati</taxon>
        <taxon>Pseudomonadota</taxon>
        <taxon>Gammaproteobacteria</taxon>
        <taxon>Lysobacterales</taxon>
        <taxon>Rhodanobacteraceae</taxon>
        <taxon>Luteibacter</taxon>
    </lineage>
</organism>
<evidence type="ECO:0000313" key="10">
    <source>
        <dbReference type="EMBL" id="MDF4025092.1"/>
    </source>
</evidence>
<evidence type="ECO:0000256" key="4">
    <source>
        <dbReference type="ARBA" id="ARBA00022519"/>
    </source>
</evidence>
<name>A0ABT6BCX4_9GAMM</name>
<reference evidence="10 11" key="1">
    <citation type="journal article" date="2024" name="Curr. Microbiol.">
        <title>Luteibacter sahnii sp. nov., A Novel Yellow-Colored Xanthomonadin Pigment Producing Probiotic Bacterium from Healthy Rice Seed Microbiome.</title>
        <authorList>
            <person name="Jaiswal G."/>
            <person name="Rana R."/>
            <person name="Nayak P.K."/>
            <person name="Chouhan R."/>
            <person name="Gandhi S.G."/>
            <person name="Patel H.K."/>
            <person name="Patil P.B."/>
        </authorList>
    </citation>
    <scope>NUCLEOTIDE SEQUENCE [LARGE SCALE GENOMIC DNA]</scope>
    <source>
        <strain evidence="10 11">PPL201</strain>
    </source>
</reference>
<evidence type="ECO:0000256" key="6">
    <source>
        <dbReference type="ARBA" id="ARBA00022989"/>
    </source>
</evidence>
<evidence type="ECO:0000256" key="9">
    <source>
        <dbReference type="SAM" id="Phobius"/>
    </source>
</evidence>
<feature type="transmembrane region" description="Helical" evidence="9">
    <location>
        <begin position="12"/>
        <end position="35"/>
    </location>
</feature>
<dbReference type="InterPro" id="IPR007272">
    <property type="entry name" value="Sulf_transp_TsuA/YedE"/>
</dbReference>
<comment type="subcellular location">
    <subcellularLocation>
        <location evidence="1">Cell inner membrane</location>
        <topology evidence="1">Multi-pass membrane protein</topology>
    </subcellularLocation>
</comment>
<comment type="caution">
    <text evidence="10">The sequence shown here is derived from an EMBL/GenBank/DDBJ whole genome shotgun (WGS) entry which is preliminary data.</text>
</comment>
<evidence type="ECO:0000256" key="7">
    <source>
        <dbReference type="ARBA" id="ARBA00023136"/>
    </source>
</evidence>
<keyword evidence="3" id="KW-1003">Cell membrane</keyword>
<evidence type="ECO:0000256" key="3">
    <source>
        <dbReference type="ARBA" id="ARBA00022475"/>
    </source>
</evidence>
<comment type="similarity">
    <text evidence="8">Belongs to the TsuA/YedE (TC 9.B.102) family.</text>
</comment>
<evidence type="ECO:0000256" key="1">
    <source>
        <dbReference type="ARBA" id="ARBA00004429"/>
    </source>
</evidence>
<evidence type="ECO:0000313" key="11">
    <source>
        <dbReference type="Proteomes" id="UP001528850"/>
    </source>
</evidence>
<dbReference type="PANTHER" id="PTHR30574:SF1">
    <property type="entry name" value="SULPHUR TRANSPORT DOMAIN-CONTAINING PROTEIN"/>
    <property type="match status" value="1"/>
</dbReference>
<feature type="transmembrane region" description="Helical" evidence="9">
    <location>
        <begin position="122"/>
        <end position="143"/>
    </location>
</feature>
<keyword evidence="2" id="KW-0813">Transport</keyword>
<evidence type="ECO:0000256" key="5">
    <source>
        <dbReference type="ARBA" id="ARBA00022692"/>
    </source>
</evidence>
<proteinExistence type="inferred from homology"/>
<gene>
    <name evidence="10" type="ORF">P3W24_08965</name>
</gene>
<keyword evidence="6 9" id="KW-1133">Transmembrane helix</keyword>
<dbReference type="EMBL" id="JARJJS010000002">
    <property type="protein sequence ID" value="MDF4025092.1"/>
    <property type="molecule type" value="Genomic_DNA"/>
</dbReference>
<keyword evidence="5 9" id="KW-0812">Transmembrane</keyword>
<protein>
    <submittedName>
        <fullName evidence="10">YeeE/YedE family protein</fullName>
    </submittedName>
</protein>
<accession>A0ABT6BCX4</accession>
<dbReference type="PANTHER" id="PTHR30574">
    <property type="entry name" value="INNER MEMBRANE PROTEIN YEDE"/>
    <property type="match status" value="1"/>
</dbReference>
<dbReference type="Proteomes" id="UP001528850">
    <property type="component" value="Unassembled WGS sequence"/>
</dbReference>
<evidence type="ECO:0000256" key="8">
    <source>
        <dbReference type="ARBA" id="ARBA00035655"/>
    </source>
</evidence>
<keyword evidence="11" id="KW-1185">Reference proteome</keyword>
<keyword evidence="7 9" id="KW-0472">Membrane</keyword>
<sequence>MASALLPLAWYWPALGGLAIGTAAGVLLLTAGRVMGVSGMLGIALGLSKGGDRKGALLFLIGAIVAAGVTYALVPGHTVSMTPRWPALLPGGLLVGYGTRLGSGCTSGHGVCGLARLSPRSIAATAVFMTAAALTVFAMRHLWGMP</sequence>